<protein>
    <submittedName>
        <fullName evidence="1">Uncharacterized protein</fullName>
    </submittedName>
</protein>
<reference evidence="2" key="1">
    <citation type="journal article" date="2022" name="Mol. Ecol. Resour.">
        <title>The genomes of chicory, endive, great burdock and yacon provide insights into Asteraceae palaeo-polyploidization history and plant inulin production.</title>
        <authorList>
            <person name="Fan W."/>
            <person name="Wang S."/>
            <person name="Wang H."/>
            <person name="Wang A."/>
            <person name="Jiang F."/>
            <person name="Liu H."/>
            <person name="Zhao H."/>
            <person name="Xu D."/>
            <person name="Zhang Y."/>
        </authorList>
    </citation>
    <scope>NUCLEOTIDE SEQUENCE [LARGE SCALE GENOMIC DNA]</scope>
    <source>
        <strain evidence="2">cv. Yunnan</strain>
    </source>
</reference>
<dbReference type="Proteomes" id="UP001056120">
    <property type="component" value="Linkage Group LG05"/>
</dbReference>
<evidence type="ECO:0000313" key="1">
    <source>
        <dbReference type="EMBL" id="KAI3816392.1"/>
    </source>
</evidence>
<gene>
    <name evidence="1" type="ORF">L1987_16086</name>
</gene>
<reference evidence="1 2" key="2">
    <citation type="journal article" date="2022" name="Mol. Ecol. Resour.">
        <title>The genomes of chicory, endive, great burdock and yacon provide insights into Asteraceae paleo-polyploidization history and plant inulin production.</title>
        <authorList>
            <person name="Fan W."/>
            <person name="Wang S."/>
            <person name="Wang H."/>
            <person name="Wang A."/>
            <person name="Jiang F."/>
            <person name="Liu H."/>
            <person name="Zhao H."/>
            <person name="Xu D."/>
            <person name="Zhang Y."/>
        </authorList>
    </citation>
    <scope>NUCLEOTIDE SEQUENCE [LARGE SCALE GENOMIC DNA]</scope>
    <source>
        <strain evidence="2">cv. Yunnan</strain>
        <tissue evidence="1">Leaves</tissue>
    </source>
</reference>
<sequence>MERTPAAYAMDWSIQLDKALRSNNPGKRTEAIQEIGVRLEWWSKEPELSMAEYDMFGLVLGEDKLFANAILLRLADTFVSGDKHTKLCVVKIFLSELKHRKTKSSNKKNKYFFSKYKVPNHLELLRRIRLCFNSGDEEVRAMSLVLFGCWSDFAKDNAEIRYLILSCIVSCHVLEVKASLFASGCFCEFSDDFACVFLEMLVKVVSSSDMPIAGRLAGVCAFAKLGRSSALSSRAYEEGIKLILGSVEDDIVATMLISLSIIASRSTLLISRQVDLLLTFLSQDKSLPLRATSLRCLNIVLSRSRFRFSPPTKLMSAMFNMLNEELPQVMQHDAIHILYEILMFKLLSFNYLEINECFTKILTIVEIVVQSPIISNRLFAMHFLVDISVKSTKRIDMTYDGNDKTLASQTVSSLMDRITLLTNLVLDLNQPNIEMEQEIWSLFKTINVLLYKCPNLGEFVLNKVHLFIKCLLYKDHRATGSKLVVCVSKLVNLCLKNMLKYGALSSQIQNVVRLLIEDVCGCSYFNYYVHIIYHLLLLKEIEECNSDHAFMIEKKILALEEAKKLMEVKDYWSAYKAENMRVFRGHGLQLLLFLEN</sequence>
<dbReference type="EMBL" id="CM042022">
    <property type="protein sequence ID" value="KAI3816392.1"/>
    <property type="molecule type" value="Genomic_DNA"/>
</dbReference>
<keyword evidence="2" id="KW-1185">Reference proteome</keyword>
<proteinExistence type="predicted"/>
<organism evidence="1 2">
    <name type="scientific">Smallanthus sonchifolius</name>
    <dbReference type="NCBI Taxonomy" id="185202"/>
    <lineage>
        <taxon>Eukaryota</taxon>
        <taxon>Viridiplantae</taxon>
        <taxon>Streptophyta</taxon>
        <taxon>Embryophyta</taxon>
        <taxon>Tracheophyta</taxon>
        <taxon>Spermatophyta</taxon>
        <taxon>Magnoliopsida</taxon>
        <taxon>eudicotyledons</taxon>
        <taxon>Gunneridae</taxon>
        <taxon>Pentapetalae</taxon>
        <taxon>asterids</taxon>
        <taxon>campanulids</taxon>
        <taxon>Asterales</taxon>
        <taxon>Asteraceae</taxon>
        <taxon>Asteroideae</taxon>
        <taxon>Heliantheae alliance</taxon>
        <taxon>Millerieae</taxon>
        <taxon>Smallanthus</taxon>
    </lineage>
</organism>
<name>A0ACB9J8D2_9ASTR</name>
<comment type="caution">
    <text evidence="1">The sequence shown here is derived from an EMBL/GenBank/DDBJ whole genome shotgun (WGS) entry which is preliminary data.</text>
</comment>
<accession>A0ACB9J8D2</accession>
<evidence type="ECO:0000313" key="2">
    <source>
        <dbReference type="Proteomes" id="UP001056120"/>
    </source>
</evidence>